<gene>
    <name evidence="3" type="ORF">SBRCBS47491_004142</name>
</gene>
<evidence type="ECO:0000313" key="3">
    <source>
        <dbReference type="EMBL" id="CAK7220304.1"/>
    </source>
</evidence>
<dbReference type="EMBL" id="CAWUHC010000030">
    <property type="protein sequence ID" value="CAK7220304.1"/>
    <property type="molecule type" value="Genomic_DNA"/>
</dbReference>
<name>A0ABP0BM60_9PEZI</name>
<proteinExistence type="predicted"/>
<sequence>MNTPALRGLRAAAVRRNVALYAPIPAARTAFFALHQRSYSSLPTITQSSFWKQLIPKPLRRNKDGSLPVANAVHNARAAKEWNPATFYIFIFLFIGSMSIQMIALKKDFETFMRQSDVKIGLLREVIERVQRGEKVDVERVLGTGDPAKEAEWDSVLKELESDEVTKNFRRQEKKAAEAAAAKTAAPVSSPAPAAPQTNGQATSTGAPSTKIASASSFY</sequence>
<keyword evidence="2" id="KW-1133">Transmembrane helix</keyword>
<keyword evidence="2" id="KW-0812">Transmembrane</keyword>
<dbReference type="Pfam" id="PF17254">
    <property type="entry name" value="DUF5321"/>
    <property type="match status" value="1"/>
</dbReference>
<organism evidence="3 4">
    <name type="scientific">Sporothrix bragantina</name>
    <dbReference type="NCBI Taxonomy" id="671064"/>
    <lineage>
        <taxon>Eukaryota</taxon>
        <taxon>Fungi</taxon>
        <taxon>Dikarya</taxon>
        <taxon>Ascomycota</taxon>
        <taxon>Pezizomycotina</taxon>
        <taxon>Sordariomycetes</taxon>
        <taxon>Sordariomycetidae</taxon>
        <taxon>Ophiostomatales</taxon>
        <taxon>Ophiostomataceae</taxon>
        <taxon>Sporothrix</taxon>
    </lineage>
</organism>
<reference evidence="3 4" key="1">
    <citation type="submission" date="2024-01" db="EMBL/GenBank/DDBJ databases">
        <authorList>
            <person name="Allen C."/>
            <person name="Tagirdzhanova G."/>
        </authorList>
    </citation>
    <scope>NUCLEOTIDE SEQUENCE [LARGE SCALE GENOMIC DNA]</scope>
</reference>
<dbReference type="InterPro" id="IPR035213">
    <property type="entry name" value="DUF5321"/>
</dbReference>
<keyword evidence="2" id="KW-0472">Membrane</keyword>
<evidence type="ECO:0000256" key="1">
    <source>
        <dbReference type="SAM" id="MobiDB-lite"/>
    </source>
</evidence>
<comment type="caution">
    <text evidence="3">The sequence shown here is derived from an EMBL/GenBank/DDBJ whole genome shotgun (WGS) entry which is preliminary data.</text>
</comment>
<feature type="transmembrane region" description="Helical" evidence="2">
    <location>
        <begin position="85"/>
        <end position="105"/>
    </location>
</feature>
<dbReference type="Proteomes" id="UP001642406">
    <property type="component" value="Unassembled WGS sequence"/>
</dbReference>
<evidence type="ECO:0000313" key="4">
    <source>
        <dbReference type="Proteomes" id="UP001642406"/>
    </source>
</evidence>
<keyword evidence="4" id="KW-1185">Reference proteome</keyword>
<feature type="compositionally biased region" description="Polar residues" evidence="1">
    <location>
        <begin position="197"/>
        <end position="219"/>
    </location>
</feature>
<evidence type="ECO:0000256" key="2">
    <source>
        <dbReference type="SAM" id="Phobius"/>
    </source>
</evidence>
<protein>
    <submittedName>
        <fullName evidence="3">Uncharacterized protein</fullName>
    </submittedName>
</protein>
<feature type="region of interest" description="Disordered" evidence="1">
    <location>
        <begin position="169"/>
        <end position="219"/>
    </location>
</feature>
<accession>A0ABP0BM60</accession>
<feature type="compositionally biased region" description="Low complexity" evidence="1">
    <location>
        <begin position="178"/>
        <end position="196"/>
    </location>
</feature>